<reference evidence="1 2" key="1">
    <citation type="submission" date="2016-01" db="EMBL/GenBank/DDBJ databases">
        <authorList>
            <person name="Brown R."/>
        </authorList>
    </citation>
    <scope>NUCLEOTIDE SEQUENCE [LARGE SCALE GENOMIC DNA]</scope>
    <source>
        <strain evidence="1">Sporomusa sphaeroides DSM 2875</strain>
    </source>
</reference>
<evidence type="ECO:0000313" key="1">
    <source>
        <dbReference type="EMBL" id="CVK18452.1"/>
    </source>
</evidence>
<dbReference type="NCBIfam" id="TIGR01634">
    <property type="entry name" value="tail_P2_I"/>
    <property type="match status" value="1"/>
</dbReference>
<gene>
    <name evidence="1" type="ORF">SSPH_01090</name>
</gene>
<dbReference type="InterPro" id="IPR006521">
    <property type="entry name" value="Tail_protein_I"/>
</dbReference>
<evidence type="ECO:0000313" key="2">
    <source>
        <dbReference type="Proteomes" id="UP000245702"/>
    </source>
</evidence>
<comment type="caution">
    <text evidence="1">The sequence shown here is derived from an EMBL/GenBank/DDBJ whole genome shotgun (WGS) entry which is preliminary data.</text>
</comment>
<proteinExistence type="predicted"/>
<organism evidence="1 2">
    <name type="scientific">Sporomusa sphaeroides DSM 2875</name>
    <dbReference type="NCBI Taxonomy" id="1337886"/>
    <lineage>
        <taxon>Bacteria</taxon>
        <taxon>Bacillati</taxon>
        <taxon>Bacillota</taxon>
        <taxon>Negativicutes</taxon>
        <taxon>Selenomonadales</taxon>
        <taxon>Sporomusaceae</taxon>
        <taxon>Sporomusa</taxon>
    </lineage>
</organism>
<dbReference type="RefSeq" id="WP_075756381.1">
    <property type="nucleotide sequence ID" value="NZ_CP146991.1"/>
</dbReference>
<keyword evidence="2" id="KW-1185">Reference proteome</keyword>
<protein>
    <submittedName>
        <fullName evidence="1">Phage tail protein (Tail_P2_I)</fullName>
    </submittedName>
</protein>
<name>A0ABM9VZX5_9FIRM</name>
<accession>A0ABM9VZX5</accession>
<sequence>MVDMSAIRLIDLVPPSIKDDPEVQAAAAALEGELQAVTAAIPTVLLISRIDELAEDVIDLLAWQWHVDFYEPGISLAQKRTLVKTSIAQHRRKGTPWAVEQVVKAILNEGIVQEWFEYGGEPYFFRVIKIDGQMPDAAIYARLKKAIDTVKNTRSWLEGVALYRETSGTVYAGGAVGSCRRVEIMPATFRGASIAGRAYAGGVTYQFKGVEIQHA</sequence>
<dbReference type="Pfam" id="PF09684">
    <property type="entry name" value="Tail_P2_I"/>
    <property type="match status" value="1"/>
</dbReference>
<dbReference type="Proteomes" id="UP000245702">
    <property type="component" value="Unassembled WGS sequence"/>
</dbReference>
<dbReference type="EMBL" id="FCOW01000004">
    <property type="protein sequence ID" value="CVK18452.1"/>
    <property type="molecule type" value="Genomic_DNA"/>
</dbReference>